<feature type="region of interest" description="Disordered" evidence="1">
    <location>
        <begin position="1"/>
        <end position="146"/>
    </location>
</feature>
<gene>
    <name evidence="2" type="ORF">GCK32_022724</name>
</gene>
<evidence type="ECO:0000313" key="2">
    <source>
        <dbReference type="EMBL" id="KAK5968780.1"/>
    </source>
</evidence>
<dbReference type="AlphaFoldDB" id="A0AAN8F198"/>
<feature type="compositionally biased region" description="Polar residues" evidence="1">
    <location>
        <begin position="133"/>
        <end position="146"/>
    </location>
</feature>
<dbReference type="EMBL" id="WIXE01021010">
    <property type="protein sequence ID" value="KAK5968780.1"/>
    <property type="molecule type" value="Genomic_DNA"/>
</dbReference>
<dbReference type="Proteomes" id="UP001331761">
    <property type="component" value="Unassembled WGS sequence"/>
</dbReference>
<protein>
    <submittedName>
        <fullName evidence="2">Uncharacterized protein</fullName>
    </submittedName>
</protein>
<feature type="non-terminal residue" evidence="2">
    <location>
        <position position="146"/>
    </location>
</feature>
<name>A0AAN8F198_TRICO</name>
<sequence>MNEEHVVTTTMLNGTDTQPDTQSGLPPKLTLADLLAKDQRPASPPPAASPSKVPVKQPPAPKTTIGELLVRDKQPLSPPPTSKCPIVPVQHHVPKPEVKRRSPEEDGSELERKLAAQRAKKSQAAAAAEETNVIFSSPEGSTTSPP</sequence>
<reference evidence="2 3" key="1">
    <citation type="submission" date="2019-10" db="EMBL/GenBank/DDBJ databases">
        <title>Assembly and Annotation for the nematode Trichostrongylus colubriformis.</title>
        <authorList>
            <person name="Martin J."/>
        </authorList>
    </citation>
    <scope>NUCLEOTIDE SEQUENCE [LARGE SCALE GENOMIC DNA]</scope>
    <source>
        <strain evidence="2">G859</strain>
        <tissue evidence="2">Whole worm</tissue>
    </source>
</reference>
<proteinExistence type="predicted"/>
<accession>A0AAN8F198</accession>
<comment type="caution">
    <text evidence="2">The sequence shown here is derived from an EMBL/GenBank/DDBJ whole genome shotgun (WGS) entry which is preliminary data.</text>
</comment>
<keyword evidence="3" id="KW-1185">Reference proteome</keyword>
<evidence type="ECO:0000313" key="3">
    <source>
        <dbReference type="Proteomes" id="UP001331761"/>
    </source>
</evidence>
<organism evidence="2 3">
    <name type="scientific">Trichostrongylus colubriformis</name>
    <name type="common">Black scour worm</name>
    <dbReference type="NCBI Taxonomy" id="6319"/>
    <lineage>
        <taxon>Eukaryota</taxon>
        <taxon>Metazoa</taxon>
        <taxon>Ecdysozoa</taxon>
        <taxon>Nematoda</taxon>
        <taxon>Chromadorea</taxon>
        <taxon>Rhabditida</taxon>
        <taxon>Rhabditina</taxon>
        <taxon>Rhabditomorpha</taxon>
        <taxon>Strongyloidea</taxon>
        <taxon>Trichostrongylidae</taxon>
        <taxon>Trichostrongylus</taxon>
    </lineage>
</organism>
<evidence type="ECO:0000256" key="1">
    <source>
        <dbReference type="SAM" id="MobiDB-lite"/>
    </source>
</evidence>
<feature type="compositionally biased region" description="Polar residues" evidence="1">
    <location>
        <begin position="7"/>
        <end position="24"/>
    </location>
</feature>
<feature type="compositionally biased region" description="Basic and acidic residues" evidence="1">
    <location>
        <begin position="94"/>
        <end position="114"/>
    </location>
</feature>